<reference evidence="8" key="2">
    <citation type="submission" date="2023-05" db="EMBL/GenBank/DDBJ databases">
        <authorList>
            <person name="Fouks B."/>
        </authorList>
    </citation>
    <scope>NUCLEOTIDE SEQUENCE</scope>
    <source>
        <strain evidence="8">Stay&amp;Tobe</strain>
        <tissue evidence="8">Testes</tissue>
    </source>
</reference>
<dbReference type="InterPro" id="IPR043504">
    <property type="entry name" value="Peptidase_S1_PA_chymotrypsin"/>
</dbReference>
<dbReference type="SUPFAM" id="SSF50494">
    <property type="entry name" value="Trypsin-like serine proteases"/>
    <property type="match status" value="1"/>
</dbReference>
<protein>
    <recommendedName>
        <fullName evidence="7">Peptidase S1 domain-containing protein</fullName>
    </recommendedName>
</protein>
<evidence type="ECO:0000313" key="8">
    <source>
        <dbReference type="EMBL" id="KAJ9597889.1"/>
    </source>
</evidence>
<evidence type="ECO:0000256" key="6">
    <source>
        <dbReference type="SAM" id="SignalP"/>
    </source>
</evidence>
<keyword evidence="4" id="KW-0720">Serine protease</keyword>
<dbReference type="GO" id="GO:0006508">
    <property type="term" value="P:proteolysis"/>
    <property type="evidence" value="ECO:0007669"/>
    <property type="project" value="UniProtKB-KW"/>
</dbReference>
<reference evidence="8" key="1">
    <citation type="journal article" date="2023" name="IScience">
        <title>Live-bearing cockroach genome reveals convergent evolutionary mechanisms linked to viviparity in insects and beyond.</title>
        <authorList>
            <person name="Fouks B."/>
            <person name="Harrison M.C."/>
            <person name="Mikhailova A.A."/>
            <person name="Marchal E."/>
            <person name="English S."/>
            <person name="Carruthers M."/>
            <person name="Jennings E.C."/>
            <person name="Chiamaka E.L."/>
            <person name="Frigard R.A."/>
            <person name="Pippel M."/>
            <person name="Attardo G.M."/>
            <person name="Benoit J.B."/>
            <person name="Bornberg-Bauer E."/>
            <person name="Tobe S.S."/>
        </authorList>
    </citation>
    <scope>NUCLEOTIDE SEQUENCE</scope>
    <source>
        <strain evidence="8">Stay&amp;Tobe</strain>
    </source>
</reference>
<keyword evidence="5" id="KW-1015">Disulfide bond</keyword>
<dbReference type="SMART" id="SM00020">
    <property type="entry name" value="Tryp_SPc"/>
    <property type="match status" value="1"/>
</dbReference>
<sequence>MALKMQKFLIIGSLMVASCLEPSSSVSHNDVITAEIVGGQNANIEDYPYQLSLEKTGKHICGASIITNDYAVTAAHCVFLNVVEDLKLRSGTSFRQYGGYLHPVSSITMHPKYKNRKLDYDIAVVKVKIPFAYGKQSQPVALASKNPSIGTVGIVTGFGQINEDGPVRPAQLQQLQVPIVSPDLCKQIVNDTLTSNMICAGISGGEGFCFGDSGGPLVINGALVGIVSFMLPRCDDPYPQVYADVPAMLEFVQSVFKNSTNY</sequence>
<dbReference type="PROSITE" id="PS51257">
    <property type="entry name" value="PROKAR_LIPOPROTEIN"/>
    <property type="match status" value="1"/>
</dbReference>
<feature type="signal peptide" evidence="6">
    <location>
        <begin position="1"/>
        <end position="25"/>
    </location>
</feature>
<keyword evidence="9" id="KW-1185">Reference proteome</keyword>
<comment type="caution">
    <text evidence="8">The sequence shown here is derived from an EMBL/GenBank/DDBJ whole genome shotgun (WGS) entry which is preliminary data.</text>
</comment>
<dbReference type="InterPro" id="IPR001254">
    <property type="entry name" value="Trypsin_dom"/>
</dbReference>
<feature type="domain" description="Peptidase S1" evidence="7">
    <location>
        <begin position="36"/>
        <end position="257"/>
    </location>
</feature>
<evidence type="ECO:0000256" key="2">
    <source>
        <dbReference type="ARBA" id="ARBA00022670"/>
    </source>
</evidence>
<dbReference type="InterPro" id="IPR050430">
    <property type="entry name" value="Peptidase_S1"/>
</dbReference>
<dbReference type="PANTHER" id="PTHR24276:SF91">
    <property type="entry name" value="AT26814P-RELATED"/>
    <property type="match status" value="1"/>
</dbReference>
<keyword evidence="3" id="KW-0378">Hydrolase</keyword>
<dbReference type="CDD" id="cd00190">
    <property type="entry name" value="Tryp_SPc"/>
    <property type="match status" value="1"/>
</dbReference>
<dbReference type="InterPro" id="IPR018114">
    <property type="entry name" value="TRYPSIN_HIS"/>
</dbReference>
<dbReference type="Proteomes" id="UP001233999">
    <property type="component" value="Unassembled WGS sequence"/>
</dbReference>
<proteinExistence type="inferred from homology"/>
<evidence type="ECO:0000256" key="5">
    <source>
        <dbReference type="ARBA" id="ARBA00023157"/>
    </source>
</evidence>
<dbReference type="InterPro" id="IPR001314">
    <property type="entry name" value="Peptidase_S1A"/>
</dbReference>
<evidence type="ECO:0000256" key="4">
    <source>
        <dbReference type="ARBA" id="ARBA00022825"/>
    </source>
</evidence>
<evidence type="ECO:0000256" key="1">
    <source>
        <dbReference type="ARBA" id="ARBA00007664"/>
    </source>
</evidence>
<name>A0AAD8AF92_DIPPU</name>
<dbReference type="InterPro" id="IPR009003">
    <property type="entry name" value="Peptidase_S1_PA"/>
</dbReference>
<dbReference type="PANTHER" id="PTHR24276">
    <property type="entry name" value="POLYSERASE-RELATED"/>
    <property type="match status" value="1"/>
</dbReference>
<dbReference type="AlphaFoldDB" id="A0AAD8AF92"/>
<accession>A0AAD8AF92</accession>
<dbReference type="Gene3D" id="2.40.10.10">
    <property type="entry name" value="Trypsin-like serine proteases"/>
    <property type="match status" value="2"/>
</dbReference>
<dbReference type="PRINTS" id="PR00722">
    <property type="entry name" value="CHYMOTRYPSIN"/>
</dbReference>
<evidence type="ECO:0000256" key="3">
    <source>
        <dbReference type="ARBA" id="ARBA00022801"/>
    </source>
</evidence>
<comment type="similarity">
    <text evidence="1">Belongs to the peptidase S1 family.</text>
</comment>
<gene>
    <name evidence="8" type="ORF">L9F63_011255</name>
</gene>
<dbReference type="Pfam" id="PF00089">
    <property type="entry name" value="Trypsin"/>
    <property type="match status" value="1"/>
</dbReference>
<evidence type="ECO:0000313" key="9">
    <source>
        <dbReference type="Proteomes" id="UP001233999"/>
    </source>
</evidence>
<dbReference type="FunFam" id="2.40.10.10:FF:000034">
    <property type="entry name" value="Eupolytin"/>
    <property type="match status" value="1"/>
</dbReference>
<dbReference type="EMBL" id="JASPKZ010001579">
    <property type="protein sequence ID" value="KAJ9597889.1"/>
    <property type="molecule type" value="Genomic_DNA"/>
</dbReference>
<keyword evidence="6" id="KW-0732">Signal</keyword>
<dbReference type="GO" id="GO:0004252">
    <property type="term" value="F:serine-type endopeptidase activity"/>
    <property type="evidence" value="ECO:0007669"/>
    <property type="project" value="InterPro"/>
</dbReference>
<evidence type="ECO:0000259" key="7">
    <source>
        <dbReference type="PROSITE" id="PS50240"/>
    </source>
</evidence>
<dbReference type="PROSITE" id="PS00134">
    <property type="entry name" value="TRYPSIN_HIS"/>
    <property type="match status" value="1"/>
</dbReference>
<dbReference type="PROSITE" id="PS50240">
    <property type="entry name" value="TRYPSIN_DOM"/>
    <property type="match status" value="1"/>
</dbReference>
<keyword evidence="2" id="KW-0645">Protease</keyword>
<organism evidence="8 9">
    <name type="scientific">Diploptera punctata</name>
    <name type="common">Pacific beetle cockroach</name>
    <dbReference type="NCBI Taxonomy" id="6984"/>
    <lineage>
        <taxon>Eukaryota</taxon>
        <taxon>Metazoa</taxon>
        <taxon>Ecdysozoa</taxon>
        <taxon>Arthropoda</taxon>
        <taxon>Hexapoda</taxon>
        <taxon>Insecta</taxon>
        <taxon>Pterygota</taxon>
        <taxon>Neoptera</taxon>
        <taxon>Polyneoptera</taxon>
        <taxon>Dictyoptera</taxon>
        <taxon>Blattodea</taxon>
        <taxon>Blaberoidea</taxon>
        <taxon>Blaberidae</taxon>
        <taxon>Diplopterinae</taxon>
        <taxon>Diploptera</taxon>
    </lineage>
</organism>
<feature type="chain" id="PRO_5042138319" description="Peptidase S1 domain-containing protein" evidence="6">
    <location>
        <begin position="26"/>
        <end position="262"/>
    </location>
</feature>